<name>A0A364Y9A5_9BACT</name>
<dbReference type="InterPro" id="IPR032808">
    <property type="entry name" value="DoxX"/>
</dbReference>
<dbReference type="PANTHER" id="PTHR33452">
    <property type="entry name" value="OXIDOREDUCTASE CATD-RELATED"/>
    <property type="match status" value="1"/>
</dbReference>
<keyword evidence="6 7" id="KW-0472">Membrane</keyword>
<comment type="subcellular location">
    <subcellularLocation>
        <location evidence="1">Cell membrane</location>
        <topology evidence="1">Multi-pass membrane protein</topology>
    </subcellularLocation>
</comment>
<evidence type="ECO:0000313" key="8">
    <source>
        <dbReference type="EMBL" id="RAW02949.1"/>
    </source>
</evidence>
<evidence type="ECO:0000256" key="6">
    <source>
        <dbReference type="ARBA" id="ARBA00023136"/>
    </source>
</evidence>
<dbReference type="OrthoDB" id="9813193at2"/>
<proteinExistence type="inferred from homology"/>
<dbReference type="PANTHER" id="PTHR33452:SF1">
    <property type="entry name" value="INNER MEMBRANE PROTEIN YPHA-RELATED"/>
    <property type="match status" value="1"/>
</dbReference>
<evidence type="ECO:0000256" key="4">
    <source>
        <dbReference type="ARBA" id="ARBA00022692"/>
    </source>
</evidence>
<keyword evidence="4 7" id="KW-0812">Transmembrane</keyword>
<sequence>MKKLLQSASLDTDAATLLLRLLFGILFVRYGYNKLIAYDMYVANFPDLIGIGGKLSFHLVIFAELVCGLLVTIGLLTRFAVIPILITMIVAFFLAHAKDPFDAKAISFVFLGLSVVIFLLGSGKYSVDKLVLKK</sequence>
<feature type="transmembrane region" description="Helical" evidence="7">
    <location>
        <begin position="12"/>
        <end position="32"/>
    </location>
</feature>
<dbReference type="EMBL" id="QMFY01000001">
    <property type="protein sequence ID" value="RAW02949.1"/>
    <property type="molecule type" value="Genomic_DNA"/>
</dbReference>
<keyword evidence="3" id="KW-1003">Cell membrane</keyword>
<dbReference type="Pfam" id="PF07681">
    <property type="entry name" value="DoxX"/>
    <property type="match status" value="1"/>
</dbReference>
<feature type="transmembrane region" description="Helical" evidence="7">
    <location>
        <begin position="103"/>
        <end position="127"/>
    </location>
</feature>
<protein>
    <submittedName>
        <fullName evidence="8">DoxX family protein</fullName>
    </submittedName>
</protein>
<accession>A0A364Y9A5</accession>
<evidence type="ECO:0000313" key="9">
    <source>
        <dbReference type="Proteomes" id="UP000251889"/>
    </source>
</evidence>
<gene>
    <name evidence="8" type="ORF">DQQ10_02260</name>
</gene>
<dbReference type="Proteomes" id="UP000251889">
    <property type="component" value="Unassembled WGS sequence"/>
</dbReference>
<feature type="transmembrane region" description="Helical" evidence="7">
    <location>
        <begin position="79"/>
        <end position="97"/>
    </location>
</feature>
<evidence type="ECO:0000256" key="7">
    <source>
        <dbReference type="SAM" id="Phobius"/>
    </source>
</evidence>
<evidence type="ECO:0000256" key="1">
    <source>
        <dbReference type="ARBA" id="ARBA00004651"/>
    </source>
</evidence>
<comment type="caution">
    <text evidence="8">The sequence shown here is derived from an EMBL/GenBank/DDBJ whole genome shotgun (WGS) entry which is preliminary data.</text>
</comment>
<dbReference type="GO" id="GO:0005886">
    <property type="term" value="C:plasma membrane"/>
    <property type="evidence" value="ECO:0007669"/>
    <property type="project" value="UniProtKB-SubCell"/>
</dbReference>
<reference evidence="8 9" key="1">
    <citation type="submission" date="2018-06" db="EMBL/GenBank/DDBJ databases">
        <title>Chryseolinea flavus sp. nov., a member of the phylum Bacteroidetes isolated from soil.</title>
        <authorList>
            <person name="Li Y."/>
            <person name="Wang J."/>
        </authorList>
    </citation>
    <scope>NUCLEOTIDE SEQUENCE [LARGE SCALE GENOMIC DNA]</scope>
    <source>
        <strain evidence="8 9">SDU1-6</strain>
    </source>
</reference>
<dbReference type="RefSeq" id="WP_112745163.1">
    <property type="nucleotide sequence ID" value="NZ_QMFY01000001.1"/>
</dbReference>
<evidence type="ECO:0000256" key="3">
    <source>
        <dbReference type="ARBA" id="ARBA00022475"/>
    </source>
</evidence>
<keyword evidence="9" id="KW-1185">Reference proteome</keyword>
<comment type="similarity">
    <text evidence="2">Belongs to the DoxX family.</text>
</comment>
<keyword evidence="5 7" id="KW-1133">Transmembrane helix</keyword>
<dbReference type="AlphaFoldDB" id="A0A364Y9A5"/>
<feature type="transmembrane region" description="Helical" evidence="7">
    <location>
        <begin position="52"/>
        <end position="72"/>
    </location>
</feature>
<organism evidence="8 9">
    <name type="scientific">Pseudochryseolinea flava</name>
    <dbReference type="NCBI Taxonomy" id="2059302"/>
    <lineage>
        <taxon>Bacteria</taxon>
        <taxon>Pseudomonadati</taxon>
        <taxon>Bacteroidota</taxon>
        <taxon>Cytophagia</taxon>
        <taxon>Cytophagales</taxon>
        <taxon>Fulvivirgaceae</taxon>
        <taxon>Pseudochryseolinea</taxon>
    </lineage>
</organism>
<evidence type="ECO:0000256" key="5">
    <source>
        <dbReference type="ARBA" id="ARBA00022989"/>
    </source>
</evidence>
<dbReference type="InterPro" id="IPR051907">
    <property type="entry name" value="DoxX-like_oxidoreductase"/>
</dbReference>
<evidence type="ECO:0000256" key="2">
    <source>
        <dbReference type="ARBA" id="ARBA00006679"/>
    </source>
</evidence>